<feature type="region of interest" description="Disordered" evidence="1">
    <location>
        <begin position="1"/>
        <end position="20"/>
    </location>
</feature>
<evidence type="ECO:0000313" key="2">
    <source>
        <dbReference type="EMBL" id="KXA91378.1"/>
    </source>
</evidence>
<keyword evidence="3" id="KW-1185">Reference proteome</keyword>
<accession>A0A133UB37</accession>
<comment type="caution">
    <text evidence="2">The sequence shown here is derived from an EMBL/GenBank/DDBJ whole genome shotgun (WGS) entry which is preliminary data.</text>
</comment>
<evidence type="ECO:0000256" key="1">
    <source>
        <dbReference type="SAM" id="MobiDB-lite"/>
    </source>
</evidence>
<feature type="compositionally biased region" description="Basic residues" evidence="1">
    <location>
        <begin position="1"/>
        <end position="10"/>
    </location>
</feature>
<feature type="compositionally biased region" description="Basic and acidic residues" evidence="1">
    <location>
        <begin position="81"/>
        <end position="97"/>
    </location>
</feature>
<gene>
    <name evidence="2" type="ORF">AKJ57_01370</name>
</gene>
<organism evidence="2 3">
    <name type="scientific">candidate division MSBL1 archaeon SCGC-AAA259A05</name>
    <dbReference type="NCBI Taxonomy" id="1698259"/>
    <lineage>
        <taxon>Archaea</taxon>
        <taxon>Methanobacteriati</taxon>
        <taxon>Methanobacteriota</taxon>
        <taxon>candidate division MSBL1</taxon>
    </lineage>
</organism>
<reference evidence="2 3" key="1">
    <citation type="journal article" date="2016" name="Sci. Rep.">
        <title>Metabolic traits of an uncultured archaeal lineage -MSBL1- from brine pools of the Red Sea.</title>
        <authorList>
            <person name="Mwirichia R."/>
            <person name="Alam I."/>
            <person name="Rashid M."/>
            <person name="Vinu M."/>
            <person name="Ba-Alawi W."/>
            <person name="Anthony Kamau A."/>
            <person name="Kamanda Ngugi D."/>
            <person name="Goker M."/>
            <person name="Klenk H.P."/>
            <person name="Bajic V."/>
            <person name="Stingl U."/>
        </authorList>
    </citation>
    <scope>NUCLEOTIDE SEQUENCE [LARGE SCALE GENOMIC DNA]</scope>
    <source>
        <strain evidence="2">SCGC-AAA259A05</strain>
    </source>
</reference>
<proteinExistence type="predicted"/>
<sequence length="97" mass="11009">MRRGRPRRQAQRAGPVPELSRAQSDLEKFCYGCNKMSKFVAECPVEGCSFSNESYWENTARGEIITHLYRKDGSGHGPKGSRPEKDFDIEVKEVEGE</sequence>
<feature type="region of interest" description="Disordered" evidence="1">
    <location>
        <begin position="70"/>
        <end position="97"/>
    </location>
</feature>
<dbReference type="Proteomes" id="UP000070163">
    <property type="component" value="Unassembled WGS sequence"/>
</dbReference>
<evidence type="ECO:0000313" key="3">
    <source>
        <dbReference type="Proteomes" id="UP000070163"/>
    </source>
</evidence>
<dbReference type="AlphaFoldDB" id="A0A133UB37"/>
<dbReference type="EMBL" id="LHXJ01000010">
    <property type="protein sequence ID" value="KXA91378.1"/>
    <property type="molecule type" value="Genomic_DNA"/>
</dbReference>
<protein>
    <submittedName>
        <fullName evidence="2">Uncharacterized protein</fullName>
    </submittedName>
</protein>
<name>A0A133UB37_9EURY</name>